<feature type="binding site" evidence="10">
    <location>
        <begin position="12"/>
        <end position="14"/>
    </location>
    <ligand>
        <name>UDP-N-acetyl-alpha-D-glucosamine</name>
        <dbReference type="ChEBI" id="CHEBI:57705"/>
    </ligand>
</feature>
<evidence type="ECO:0000256" key="4">
    <source>
        <dbReference type="ARBA" id="ARBA00022679"/>
    </source>
</evidence>
<dbReference type="GO" id="GO:0050511">
    <property type="term" value="F:undecaprenyldiphospho-muramoylpentapeptide beta-N-acetylglucosaminyltransferase activity"/>
    <property type="evidence" value="ECO:0007669"/>
    <property type="project" value="UniProtKB-UniRule"/>
</dbReference>
<dbReference type="Pfam" id="PF04101">
    <property type="entry name" value="Glyco_tran_28_C"/>
    <property type="match status" value="1"/>
</dbReference>
<dbReference type="Pfam" id="PF03033">
    <property type="entry name" value="Glyco_transf_28"/>
    <property type="match status" value="1"/>
</dbReference>
<dbReference type="EC" id="2.4.1.227" evidence="10"/>
<proteinExistence type="inferred from homology"/>
<organism evidence="13 14">
    <name type="scientific">Desulfovibrio desulfuricans</name>
    <dbReference type="NCBI Taxonomy" id="876"/>
    <lineage>
        <taxon>Bacteria</taxon>
        <taxon>Pseudomonadati</taxon>
        <taxon>Thermodesulfobacteriota</taxon>
        <taxon>Desulfovibrionia</taxon>
        <taxon>Desulfovibrionales</taxon>
        <taxon>Desulfovibrionaceae</taxon>
        <taxon>Desulfovibrio</taxon>
    </lineage>
</organism>
<feature type="binding site" evidence="10">
    <location>
        <position position="243"/>
    </location>
    <ligand>
        <name>UDP-N-acetyl-alpha-D-glucosamine</name>
        <dbReference type="ChEBI" id="CHEBI:57705"/>
    </ligand>
</feature>
<evidence type="ECO:0000256" key="6">
    <source>
        <dbReference type="ARBA" id="ARBA00022984"/>
    </source>
</evidence>
<dbReference type="OMA" id="AADMMLC"/>
<keyword evidence="1 10" id="KW-1003">Cell membrane</keyword>
<evidence type="ECO:0000259" key="12">
    <source>
        <dbReference type="Pfam" id="PF04101"/>
    </source>
</evidence>
<comment type="caution">
    <text evidence="10">Lacks conserved residue(s) required for the propagation of feature annotation.</text>
</comment>
<evidence type="ECO:0000256" key="5">
    <source>
        <dbReference type="ARBA" id="ARBA00022960"/>
    </source>
</evidence>
<comment type="pathway">
    <text evidence="10">Cell wall biogenesis; peptidoglycan biosynthesis.</text>
</comment>
<feature type="domain" description="Glycosyltransferase family 28 N-terminal" evidence="11">
    <location>
        <begin position="5"/>
        <end position="142"/>
    </location>
</feature>
<evidence type="ECO:0000256" key="7">
    <source>
        <dbReference type="ARBA" id="ARBA00023136"/>
    </source>
</evidence>
<evidence type="ECO:0000256" key="1">
    <source>
        <dbReference type="ARBA" id="ARBA00022475"/>
    </source>
</evidence>
<keyword evidence="9 10" id="KW-0961">Cell wall biogenesis/degradation</keyword>
<dbReference type="PANTHER" id="PTHR21015">
    <property type="entry name" value="UDP-N-ACETYLGLUCOSAMINE--N-ACETYLMURAMYL-(PENTAPEPTIDE) PYROPHOSPHORYL-UNDECAPRENOL N-ACETYLGLUCOSAMINE TRANSFERASE 1"/>
    <property type="match status" value="1"/>
</dbReference>
<accession>A0AA94HRQ0</accession>
<dbReference type="HAMAP" id="MF_00033">
    <property type="entry name" value="MurG"/>
    <property type="match status" value="1"/>
</dbReference>
<evidence type="ECO:0000256" key="8">
    <source>
        <dbReference type="ARBA" id="ARBA00023306"/>
    </source>
</evidence>
<dbReference type="AlphaFoldDB" id="A0AA94HRQ0"/>
<evidence type="ECO:0000313" key="14">
    <source>
        <dbReference type="Proteomes" id="UP000182680"/>
    </source>
</evidence>
<gene>
    <name evidence="10" type="primary">murG</name>
    <name evidence="13" type="ORF">SAMN02910291_00516</name>
</gene>
<dbReference type="SUPFAM" id="SSF53756">
    <property type="entry name" value="UDP-Glycosyltransferase/glycogen phosphorylase"/>
    <property type="match status" value="1"/>
</dbReference>
<dbReference type="Gene3D" id="3.40.50.2000">
    <property type="entry name" value="Glycogen Phosphorylase B"/>
    <property type="match status" value="2"/>
</dbReference>
<evidence type="ECO:0000256" key="10">
    <source>
        <dbReference type="HAMAP-Rule" id="MF_00033"/>
    </source>
</evidence>
<dbReference type="GO" id="GO:0005886">
    <property type="term" value="C:plasma membrane"/>
    <property type="evidence" value="ECO:0007669"/>
    <property type="project" value="UniProtKB-SubCell"/>
</dbReference>
<dbReference type="Proteomes" id="UP000182680">
    <property type="component" value="Unassembled WGS sequence"/>
</dbReference>
<dbReference type="GO" id="GO:0051301">
    <property type="term" value="P:cell division"/>
    <property type="evidence" value="ECO:0007669"/>
    <property type="project" value="UniProtKB-KW"/>
</dbReference>
<keyword evidence="8 10" id="KW-0131">Cell cycle</keyword>
<name>A0AA94HRQ0_DESDE</name>
<feature type="binding site" evidence="10">
    <location>
        <position position="189"/>
    </location>
    <ligand>
        <name>UDP-N-acetyl-alpha-D-glucosamine</name>
        <dbReference type="ChEBI" id="CHEBI:57705"/>
    </ligand>
</feature>
<keyword evidence="2 10" id="KW-0132">Cell division</keyword>
<comment type="catalytic activity">
    <reaction evidence="10">
        <text>di-trans,octa-cis-undecaprenyl diphospho-N-acetyl-alpha-D-muramoyl-L-alanyl-D-glutamyl-meso-2,6-diaminopimeloyl-D-alanyl-D-alanine + UDP-N-acetyl-alpha-D-glucosamine = di-trans,octa-cis-undecaprenyl diphospho-[N-acetyl-alpha-D-glucosaminyl-(1-&gt;4)]-N-acetyl-alpha-D-muramoyl-L-alanyl-D-glutamyl-meso-2,6-diaminopimeloyl-D-alanyl-D-alanine + UDP + H(+)</text>
        <dbReference type="Rhea" id="RHEA:31227"/>
        <dbReference type="ChEBI" id="CHEBI:15378"/>
        <dbReference type="ChEBI" id="CHEBI:57705"/>
        <dbReference type="ChEBI" id="CHEBI:58223"/>
        <dbReference type="ChEBI" id="CHEBI:61387"/>
        <dbReference type="ChEBI" id="CHEBI:61388"/>
        <dbReference type="EC" id="2.4.1.227"/>
    </reaction>
</comment>
<comment type="function">
    <text evidence="10">Cell wall formation. Catalyzes the transfer of a GlcNAc subunit on undecaprenyl-pyrophosphoryl-MurNAc-pentapeptide (lipid intermediate I) to form undecaprenyl-pyrophosphoryl-MurNAc-(pentapeptide)GlcNAc (lipid intermediate II).</text>
</comment>
<keyword evidence="5 10" id="KW-0133">Cell shape</keyword>
<comment type="similarity">
    <text evidence="10">Belongs to the glycosyltransferase 28 family. MurG subfamily.</text>
</comment>
<comment type="caution">
    <text evidence="13">The sequence shown here is derived from an EMBL/GenBank/DDBJ whole genome shotgun (WGS) entry which is preliminary data.</text>
</comment>
<dbReference type="PANTHER" id="PTHR21015:SF22">
    <property type="entry name" value="GLYCOSYLTRANSFERASE"/>
    <property type="match status" value="1"/>
</dbReference>
<evidence type="ECO:0000256" key="3">
    <source>
        <dbReference type="ARBA" id="ARBA00022676"/>
    </source>
</evidence>
<dbReference type="InterPro" id="IPR007235">
    <property type="entry name" value="Glyco_trans_28_C"/>
</dbReference>
<keyword evidence="3 10" id="KW-0328">Glycosyltransferase</keyword>
<feature type="domain" description="Glycosyl transferase family 28 C-terminal" evidence="12">
    <location>
        <begin position="183"/>
        <end position="346"/>
    </location>
</feature>
<sequence length="358" mass="37977">MDINILLTTGGTGGHIFPALAVAEEIRRRYPQARLLFVGSLYGPEARLARVANIPFEGLPVRGFLGRGLKSVEAGIRMAWGVGRAVGIVRRFRPDVVAGFGSYAAFAPMLAGRMLGVPIMLHEQNAIAGASNRVLARLAQRICLSLPDTRGFDPARCVLTGNPVRAGVSEAGRLPRARGARRLLVMGGSQGAHALNMFIVEHLSAFKAAGVDIRHQTGVADEQNVRDAYVAAGYEASTVTAFIDDMAAAYAWADVALCRSGATTVAELCAAGLPSVLVPFPYAVHDHQTRNAEILAQGGAAILVPEPRMIEENLAQTLIDLLNDGSERTRMSAAALAAARPDAASRVVSVLEEIARLR</sequence>
<keyword evidence="6 10" id="KW-0573">Peptidoglycan synthesis</keyword>
<evidence type="ECO:0000259" key="11">
    <source>
        <dbReference type="Pfam" id="PF03033"/>
    </source>
</evidence>
<dbReference type="GO" id="GO:0009252">
    <property type="term" value="P:peptidoglycan biosynthetic process"/>
    <property type="evidence" value="ECO:0007669"/>
    <property type="project" value="UniProtKB-UniRule"/>
</dbReference>
<dbReference type="CDD" id="cd03785">
    <property type="entry name" value="GT28_MurG"/>
    <property type="match status" value="1"/>
</dbReference>
<keyword evidence="4 10" id="KW-0808">Transferase</keyword>
<dbReference type="GO" id="GO:0008360">
    <property type="term" value="P:regulation of cell shape"/>
    <property type="evidence" value="ECO:0007669"/>
    <property type="project" value="UniProtKB-KW"/>
</dbReference>
<dbReference type="GO" id="GO:0005975">
    <property type="term" value="P:carbohydrate metabolic process"/>
    <property type="evidence" value="ECO:0007669"/>
    <property type="project" value="InterPro"/>
</dbReference>
<dbReference type="EMBL" id="FPIW01000005">
    <property type="protein sequence ID" value="SFW23804.1"/>
    <property type="molecule type" value="Genomic_DNA"/>
</dbReference>
<dbReference type="GO" id="GO:0071555">
    <property type="term" value="P:cell wall organization"/>
    <property type="evidence" value="ECO:0007669"/>
    <property type="project" value="UniProtKB-KW"/>
</dbReference>
<feature type="binding site" evidence="10">
    <location>
        <position position="125"/>
    </location>
    <ligand>
        <name>UDP-N-acetyl-alpha-D-glucosamine</name>
        <dbReference type="ChEBI" id="CHEBI:57705"/>
    </ligand>
</feature>
<feature type="binding site" evidence="10">
    <location>
        <position position="288"/>
    </location>
    <ligand>
        <name>UDP-N-acetyl-alpha-D-glucosamine</name>
        <dbReference type="ChEBI" id="CHEBI:57705"/>
    </ligand>
</feature>
<keyword evidence="7 10" id="KW-0472">Membrane</keyword>
<evidence type="ECO:0000256" key="2">
    <source>
        <dbReference type="ARBA" id="ARBA00022618"/>
    </source>
</evidence>
<evidence type="ECO:0000256" key="9">
    <source>
        <dbReference type="ARBA" id="ARBA00023316"/>
    </source>
</evidence>
<comment type="subcellular location">
    <subcellularLocation>
        <location evidence="10">Cell membrane</location>
        <topology evidence="10">Peripheral membrane protein</topology>
        <orientation evidence="10">Cytoplasmic side</orientation>
    </subcellularLocation>
</comment>
<evidence type="ECO:0000313" key="13">
    <source>
        <dbReference type="EMBL" id="SFW23804.1"/>
    </source>
</evidence>
<feature type="binding site" evidence="10">
    <location>
        <position position="165"/>
    </location>
    <ligand>
        <name>UDP-N-acetyl-alpha-D-glucosamine</name>
        <dbReference type="ChEBI" id="CHEBI:57705"/>
    </ligand>
</feature>
<reference evidence="14" key="1">
    <citation type="submission" date="2016-11" db="EMBL/GenBank/DDBJ databases">
        <authorList>
            <person name="Jaros S."/>
            <person name="Januszkiewicz K."/>
            <person name="Wedrychowicz H."/>
        </authorList>
    </citation>
    <scope>NUCLEOTIDE SEQUENCE [LARGE SCALE GENOMIC DNA]</scope>
    <source>
        <strain evidence="14">DSM 7057</strain>
    </source>
</reference>
<dbReference type="NCBIfam" id="TIGR01133">
    <property type="entry name" value="murG"/>
    <property type="match status" value="1"/>
</dbReference>
<dbReference type="InterPro" id="IPR006009">
    <property type="entry name" value="GlcNAc_MurG"/>
</dbReference>
<dbReference type="RefSeq" id="WP_012624743.1">
    <property type="nucleotide sequence ID" value="NZ_FPIW01000005.1"/>
</dbReference>
<protein>
    <recommendedName>
        <fullName evidence="10">UDP-N-acetylglucosamine--N-acetylmuramyl-(pentapeptide) pyrophosphoryl-undecaprenol N-acetylglucosamine transferase</fullName>
        <ecNumber evidence="10">2.4.1.227</ecNumber>
    </recommendedName>
    <alternativeName>
        <fullName evidence="10">Undecaprenyl-PP-MurNAc-pentapeptide-UDPGlcNAc GlcNAc transferase</fullName>
    </alternativeName>
</protein>
<dbReference type="InterPro" id="IPR004276">
    <property type="entry name" value="GlycoTrans_28_N"/>
</dbReference>